<dbReference type="Proteomes" id="UP000585050">
    <property type="component" value="Unassembled WGS sequence"/>
</dbReference>
<name>A0A7X8XZ17_9BACT</name>
<reference evidence="2 3" key="1">
    <citation type="submission" date="2020-04" db="EMBL/GenBank/DDBJ databases">
        <title>Flammeovirga sp. SR4, a novel species isolated from seawater.</title>
        <authorList>
            <person name="Wang X."/>
        </authorList>
    </citation>
    <scope>NUCLEOTIDE SEQUENCE [LARGE SCALE GENOMIC DNA]</scope>
    <source>
        <strain evidence="2 3">SR4</strain>
    </source>
</reference>
<keyword evidence="1" id="KW-1133">Transmembrane helix</keyword>
<evidence type="ECO:0000256" key="1">
    <source>
        <dbReference type="SAM" id="Phobius"/>
    </source>
</evidence>
<keyword evidence="1" id="KW-0472">Membrane</keyword>
<accession>A0A7X8XZ17</accession>
<organism evidence="2 3">
    <name type="scientific">Flammeovirga agarivorans</name>
    <dbReference type="NCBI Taxonomy" id="2726742"/>
    <lineage>
        <taxon>Bacteria</taxon>
        <taxon>Pseudomonadati</taxon>
        <taxon>Bacteroidota</taxon>
        <taxon>Cytophagia</taxon>
        <taxon>Cytophagales</taxon>
        <taxon>Flammeovirgaceae</taxon>
        <taxon>Flammeovirga</taxon>
    </lineage>
</organism>
<sequence length="376" mass="43358">MSRIIKISLLIILFFSTKNFASNFYSLEDKWMIYDDAVSGFVPYVPEQHPFTKNFYMLLHVEDLSGLGIEILLPDGAAVFINNQLQDVAKGKNNKIFFNNDELLDRVKKSGEVLIVVNTVQGDHPTAYLADKPYSYRTITKKTQEENFNEGLIVRHDSSYRSMLLMWSIIVFVLVGVFSRIGGLKTGTDNILKSFEGVTLGRSDDTKMNTLQLIMFLFSFALVGSLSMMLFGKGDIWLSEVNSPELNRNMSEFFINVFYVILAIFAFVAFRLFVIYFLGNIFSNSQVSSVHSLEFYKLTWVYVLFYLFLCVLWTLNPFYISWDFMRNFIGIAFFLKSFLVYIAVSKQVNLRFNYLFSYFCATEFLPSLLAVKVFIG</sequence>
<feature type="transmembrane region" description="Helical" evidence="1">
    <location>
        <begin position="253"/>
        <end position="278"/>
    </location>
</feature>
<feature type="transmembrane region" description="Helical" evidence="1">
    <location>
        <begin position="164"/>
        <end position="183"/>
    </location>
</feature>
<feature type="transmembrane region" description="Helical" evidence="1">
    <location>
        <begin position="327"/>
        <end position="344"/>
    </location>
</feature>
<feature type="transmembrane region" description="Helical" evidence="1">
    <location>
        <begin position="356"/>
        <end position="375"/>
    </location>
</feature>
<feature type="transmembrane region" description="Helical" evidence="1">
    <location>
        <begin position="298"/>
        <end position="315"/>
    </location>
</feature>
<keyword evidence="1" id="KW-0812">Transmembrane</keyword>
<protein>
    <submittedName>
        <fullName evidence="2">DUF4271 domain-containing protein</fullName>
    </submittedName>
</protein>
<dbReference type="RefSeq" id="WP_168885449.1">
    <property type="nucleotide sequence ID" value="NZ_JABAIL010000014.1"/>
</dbReference>
<dbReference type="EMBL" id="JABAIL010000014">
    <property type="protein sequence ID" value="NLR94741.1"/>
    <property type="molecule type" value="Genomic_DNA"/>
</dbReference>
<proteinExistence type="predicted"/>
<dbReference type="InterPro" id="IPR025367">
    <property type="entry name" value="DUF4271"/>
</dbReference>
<gene>
    <name evidence="2" type="ORF">HGP29_26280</name>
</gene>
<evidence type="ECO:0000313" key="3">
    <source>
        <dbReference type="Proteomes" id="UP000585050"/>
    </source>
</evidence>
<dbReference type="Pfam" id="PF14093">
    <property type="entry name" value="DUF4271"/>
    <property type="match status" value="1"/>
</dbReference>
<feature type="transmembrane region" description="Helical" evidence="1">
    <location>
        <begin position="213"/>
        <end position="232"/>
    </location>
</feature>
<evidence type="ECO:0000313" key="2">
    <source>
        <dbReference type="EMBL" id="NLR94741.1"/>
    </source>
</evidence>
<keyword evidence="3" id="KW-1185">Reference proteome</keyword>
<dbReference type="AlphaFoldDB" id="A0A7X8XZ17"/>
<comment type="caution">
    <text evidence="2">The sequence shown here is derived from an EMBL/GenBank/DDBJ whole genome shotgun (WGS) entry which is preliminary data.</text>
</comment>